<evidence type="ECO:0000313" key="1">
    <source>
        <dbReference type="EMBL" id="KAK3369599.1"/>
    </source>
</evidence>
<dbReference type="Proteomes" id="UP001287356">
    <property type="component" value="Unassembled WGS sequence"/>
</dbReference>
<reference evidence="1" key="1">
    <citation type="journal article" date="2023" name="Mol. Phylogenet. Evol.">
        <title>Genome-scale phylogeny and comparative genomics of the fungal order Sordariales.</title>
        <authorList>
            <person name="Hensen N."/>
            <person name="Bonometti L."/>
            <person name="Westerberg I."/>
            <person name="Brannstrom I.O."/>
            <person name="Guillou S."/>
            <person name="Cros-Aarteil S."/>
            <person name="Calhoun S."/>
            <person name="Haridas S."/>
            <person name="Kuo A."/>
            <person name="Mondo S."/>
            <person name="Pangilinan J."/>
            <person name="Riley R."/>
            <person name="LaButti K."/>
            <person name="Andreopoulos B."/>
            <person name="Lipzen A."/>
            <person name="Chen C."/>
            <person name="Yan M."/>
            <person name="Daum C."/>
            <person name="Ng V."/>
            <person name="Clum A."/>
            <person name="Steindorff A."/>
            <person name="Ohm R.A."/>
            <person name="Martin F."/>
            <person name="Silar P."/>
            <person name="Natvig D.O."/>
            <person name="Lalanne C."/>
            <person name="Gautier V."/>
            <person name="Ament-Velasquez S.L."/>
            <person name="Kruys A."/>
            <person name="Hutchinson M.I."/>
            <person name="Powell A.J."/>
            <person name="Barry K."/>
            <person name="Miller A.N."/>
            <person name="Grigoriev I.V."/>
            <person name="Debuchy R."/>
            <person name="Gladieux P."/>
            <person name="Hiltunen Thoren M."/>
            <person name="Johannesson H."/>
        </authorList>
    </citation>
    <scope>NUCLEOTIDE SEQUENCE</scope>
    <source>
        <strain evidence="1">CBS 958.72</strain>
    </source>
</reference>
<dbReference type="AlphaFoldDB" id="A0AAE0N4Y6"/>
<sequence>MSGLYYVFVKWVPGMGNKDWVVTQAATQGRHLLCFSSRYDADEFYREFQDTLPNRGLTRASPQFWVQRSQRENEVVHFQQDLTHGVQFCRVMSSFKLHDAYTDSAPILGQQVTGPDWLSGGCFFIRNRRQPNLYWGVHGTHVHASESYRTKFRINLVGNADSKGQVLIRKDQVTVSVVAETVTSSQGTGQRKEYLGASGGRLKVSDNPYKWTFEELVCNGIGVRWESDPAFPAGSISGAEQVQVPILWHMSDEADEWELC</sequence>
<proteinExistence type="predicted"/>
<keyword evidence="2" id="KW-1185">Reference proteome</keyword>
<name>A0AAE0N4Y6_9PEZI</name>
<comment type="caution">
    <text evidence="1">The sequence shown here is derived from an EMBL/GenBank/DDBJ whole genome shotgun (WGS) entry which is preliminary data.</text>
</comment>
<reference evidence="1" key="2">
    <citation type="submission" date="2023-06" db="EMBL/GenBank/DDBJ databases">
        <authorList>
            <consortium name="Lawrence Berkeley National Laboratory"/>
            <person name="Haridas S."/>
            <person name="Hensen N."/>
            <person name="Bonometti L."/>
            <person name="Westerberg I."/>
            <person name="Brannstrom I.O."/>
            <person name="Guillou S."/>
            <person name="Cros-Aarteil S."/>
            <person name="Calhoun S."/>
            <person name="Kuo A."/>
            <person name="Mondo S."/>
            <person name="Pangilinan J."/>
            <person name="Riley R."/>
            <person name="Labutti K."/>
            <person name="Andreopoulos B."/>
            <person name="Lipzen A."/>
            <person name="Chen C."/>
            <person name="Yanf M."/>
            <person name="Daum C."/>
            <person name="Ng V."/>
            <person name="Clum A."/>
            <person name="Steindorff A."/>
            <person name="Ohm R."/>
            <person name="Martin F."/>
            <person name="Silar P."/>
            <person name="Natvig D."/>
            <person name="Lalanne C."/>
            <person name="Gautier V."/>
            <person name="Ament-Velasquez S.L."/>
            <person name="Kruys A."/>
            <person name="Hutchinson M.I."/>
            <person name="Powell A.J."/>
            <person name="Barry K."/>
            <person name="Miller A.N."/>
            <person name="Grigoriev I.V."/>
            <person name="Debuchy R."/>
            <person name="Gladieux P."/>
            <person name="Thoren M.H."/>
            <person name="Johannesson H."/>
        </authorList>
    </citation>
    <scope>NUCLEOTIDE SEQUENCE</scope>
    <source>
        <strain evidence="1">CBS 958.72</strain>
    </source>
</reference>
<accession>A0AAE0N4Y6</accession>
<gene>
    <name evidence="1" type="ORF">B0T24DRAFT_362462</name>
</gene>
<evidence type="ECO:0000313" key="2">
    <source>
        <dbReference type="Proteomes" id="UP001287356"/>
    </source>
</evidence>
<dbReference type="EMBL" id="JAULSN010000006">
    <property type="protein sequence ID" value="KAK3369599.1"/>
    <property type="molecule type" value="Genomic_DNA"/>
</dbReference>
<organism evidence="1 2">
    <name type="scientific">Lasiosphaeria ovina</name>
    <dbReference type="NCBI Taxonomy" id="92902"/>
    <lineage>
        <taxon>Eukaryota</taxon>
        <taxon>Fungi</taxon>
        <taxon>Dikarya</taxon>
        <taxon>Ascomycota</taxon>
        <taxon>Pezizomycotina</taxon>
        <taxon>Sordariomycetes</taxon>
        <taxon>Sordariomycetidae</taxon>
        <taxon>Sordariales</taxon>
        <taxon>Lasiosphaeriaceae</taxon>
        <taxon>Lasiosphaeria</taxon>
    </lineage>
</organism>
<protein>
    <submittedName>
        <fullName evidence="1">Uncharacterized protein</fullName>
    </submittedName>
</protein>